<evidence type="ECO:0000313" key="2">
    <source>
        <dbReference type="EMBL" id="HGN36293.1"/>
    </source>
</evidence>
<keyword evidence="1" id="KW-0472">Membrane</keyword>
<comment type="caution">
    <text evidence="3">The sequence shown here is derived from an EMBL/GenBank/DDBJ whole genome shotgun (WGS) entry which is preliminary data.</text>
</comment>
<dbReference type="PANTHER" id="PTHR36007:SF2">
    <property type="entry name" value="TRANSPORT PROTEIN-RELATED"/>
    <property type="match status" value="1"/>
</dbReference>
<gene>
    <name evidence="2" type="ORF">ENT87_01895</name>
    <name evidence="3" type="ORF">ENU30_02215</name>
</gene>
<dbReference type="AlphaFoldDB" id="A0A7J3JPY6"/>
<proteinExistence type="predicted"/>
<protein>
    <submittedName>
        <fullName evidence="3">Ligand-binding protein SH3</fullName>
    </submittedName>
</protein>
<accession>A0A7J3JPY6</accession>
<dbReference type="EMBL" id="DTBZ01000051">
    <property type="protein sequence ID" value="HGQ17784.1"/>
    <property type="molecule type" value="Genomic_DNA"/>
</dbReference>
<evidence type="ECO:0000256" key="1">
    <source>
        <dbReference type="SAM" id="Phobius"/>
    </source>
</evidence>
<keyword evidence="1" id="KW-0812">Transmembrane</keyword>
<feature type="transmembrane region" description="Helical" evidence="1">
    <location>
        <begin position="39"/>
        <end position="62"/>
    </location>
</feature>
<keyword evidence="1" id="KW-1133">Transmembrane helix</keyword>
<dbReference type="EMBL" id="DTAI01000060">
    <property type="protein sequence ID" value="HGN36293.1"/>
    <property type="molecule type" value="Genomic_DNA"/>
</dbReference>
<feature type="transmembrane region" description="Helical" evidence="1">
    <location>
        <begin position="135"/>
        <end position="161"/>
    </location>
</feature>
<dbReference type="Pfam" id="PF06695">
    <property type="entry name" value="Sm_multidrug_ex"/>
    <property type="match status" value="1"/>
</dbReference>
<organism evidence="3">
    <name type="scientific">Ignisphaera aggregans</name>
    <dbReference type="NCBI Taxonomy" id="334771"/>
    <lineage>
        <taxon>Archaea</taxon>
        <taxon>Thermoproteota</taxon>
        <taxon>Thermoprotei</taxon>
        <taxon>Desulfurococcales</taxon>
        <taxon>Desulfurococcaceae</taxon>
        <taxon>Ignisphaera</taxon>
    </lineage>
</organism>
<dbReference type="PANTHER" id="PTHR36007">
    <property type="entry name" value="TRANSPORT PROTEIN-RELATED"/>
    <property type="match status" value="1"/>
</dbReference>
<name>A0A7J3JPY6_9CREN</name>
<reference evidence="3" key="1">
    <citation type="journal article" date="2020" name="mSystems">
        <title>Genome- and Community-Level Interaction Insights into Carbon Utilization and Element Cycling Functions of Hydrothermarchaeota in Hydrothermal Sediment.</title>
        <authorList>
            <person name="Zhou Z."/>
            <person name="Liu Y."/>
            <person name="Xu W."/>
            <person name="Pan J."/>
            <person name="Luo Z.H."/>
            <person name="Li M."/>
        </authorList>
    </citation>
    <scope>NUCLEOTIDE SEQUENCE [LARGE SCALE GENOMIC DNA]</scope>
    <source>
        <strain evidence="2">SpSt-618</strain>
        <strain evidence="3">SpSt-657</strain>
    </source>
</reference>
<dbReference type="InterPro" id="IPR009577">
    <property type="entry name" value="Sm_multidrug_ex"/>
</dbReference>
<evidence type="ECO:0000313" key="3">
    <source>
        <dbReference type="EMBL" id="HGQ17784.1"/>
    </source>
</evidence>
<feature type="transmembrane region" description="Helical" evidence="1">
    <location>
        <begin position="102"/>
        <end position="129"/>
    </location>
</feature>
<sequence length="167" mass="17996">MISSDMVGFIIVFLISLLPTVEVRGSIPMVFILFRDSLSIAFGLAVAIVGNLVIAPIVLTALKWIDSFIVGSRAIPTLLRDLYMKIIRYGHSKASKVNRYSIIGLAVFVAIPLPGTGAWTGSLVAYILGIDRRRALVAIELGVIGASLIVSLASILGIELVKRIFML</sequence>